<gene>
    <name evidence="1" type="ORF">CVV64_18900</name>
</gene>
<dbReference type="EMBL" id="PGXC01000047">
    <property type="protein sequence ID" value="PKK88423.1"/>
    <property type="molecule type" value="Genomic_DNA"/>
</dbReference>
<accession>A0A2N1PJA4</accession>
<protein>
    <submittedName>
        <fullName evidence="1">Uncharacterized protein</fullName>
    </submittedName>
</protein>
<evidence type="ECO:0000313" key="2">
    <source>
        <dbReference type="Proteomes" id="UP000233256"/>
    </source>
</evidence>
<sequence>MKTSFPVSARKAIMLLALMLVITVFTACDKNINGMFNGSSSGNIAPSMKEGIILTQEEADKMLATDLDIDGDGSIATNSYWLTSQMFPAANKSIKASVRASSSPNGKTILFFTRLNNQWINFTSDLRLALENEGYEVLVQNNDQPLQDLSDIDVLAIIDSLGTPFVSPNDRPLSLQDKTKILNFIASGKGFFFSGDWVFSELSKYNDIAGMFGATLSPNVIDYIPVYENGYVSPYFLPYDWNAYVFDFINFYQTYPSQPIFKRAPLYGYSSFSNADHAIFKNVNQVLLLGSSHIRPKGLQIEAGVKTHPTTSSPRDYPITPEGYPLIVAKNYGAGRVVISCDSNCFANDGFAKAELAGTENRIFAMNVFNWLAKTASVEGALEILTPNDNDIFESGQLINFTGSQVGNITNIEWVSSIDGVFAADTLSVTKSNLSPGTHTIILQGIIGGLPASIRSTARSQIRAAAIGDPVSASITITVEEPKPIIKIISLDFISGSGLDNRNRLYDRKETFKSAPIGQKFLEPTQWEGTMNSITGVVTESINWPVCYVRDGATYLSGPSKIRLSVKVDDFKAVSNPGSIEVMASGTIYGENGFQQTFEFSPTTFTPVSWPVLFEIESTTSLPNVVGSFNLEINWAFKLSGDLIGTQRTPKTGDFHKIYTTWEKPLCDGIYKVGVPTTGGYFYAEATPTEYLEIIDFSCQFLKGFGSTKTIDDVLATNIDKTYNYLGSIGYKYSVKETTTPLRRGIDRLLADPDKDGWCLEWSHLLKAINKAHGVNVKEVTGYLKPGITNAALIANGANYVAVGGVHSTDLLPPPGDVWWAFLNHRYVVNANDNSFDPTFGKADSNYMGYFEQMFDFLDLITTIPDPTSLNYVDFSFED</sequence>
<name>A0A2N1PJA4_9BACT</name>
<dbReference type="Proteomes" id="UP000233256">
    <property type="component" value="Unassembled WGS sequence"/>
</dbReference>
<proteinExistence type="predicted"/>
<comment type="caution">
    <text evidence="1">The sequence shown here is derived from an EMBL/GenBank/DDBJ whole genome shotgun (WGS) entry which is preliminary data.</text>
</comment>
<dbReference type="Gene3D" id="3.40.50.880">
    <property type="match status" value="1"/>
</dbReference>
<evidence type="ECO:0000313" key="1">
    <source>
        <dbReference type="EMBL" id="PKK88423.1"/>
    </source>
</evidence>
<reference evidence="1 2" key="1">
    <citation type="journal article" date="2017" name="ISME J.">
        <title>Potential for microbial H2 and metal transformations associated with novel bacteria and archaea in deep terrestrial subsurface sediments.</title>
        <authorList>
            <person name="Hernsdorf A.W."/>
            <person name="Amano Y."/>
            <person name="Miyakawa K."/>
            <person name="Ise K."/>
            <person name="Suzuki Y."/>
            <person name="Anantharaman K."/>
            <person name="Probst A."/>
            <person name="Burstein D."/>
            <person name="Thomas B.C."/>
            <person name="Banfield J.F."/>
        </authorList>
    </citation>
    <scope>NUCLEOTIDE SEQUENCE [LARGE SCALE GENOMIC DNA]</scope>
    <source>
        <strain evidence="1">HGW-Wallbacteria-1</strain>
    </source>
</reference>
<dbReference type="InterPro" id="IPR029062">
    <property type="entry name" value="Class_I_gatase-like"/>
</dbReference>
<dbReference type="AlphaFoldDB" id="A0A2N1PJA4"/>
<dbReference type="PROSITE" id="PS51257">
    <property type="entry name" value="PROKAR_LIPOPROTEIN"/>
    <property type="match status" value="1"/>
</dbReference>
<organism evidence="1 2">
    <name type="scientific">Candidatus Wallbacteria bacterium HGW-Wallbacteria-1</name>
    <dbReference type="NCBI Taxonomy" id="2013854"/>
    <lineage>
        <taxon>Bacteria</taxon>
        <taxon>Candidatus Walliibacteriota</taxon>
    </lineage>
</organism>
<dbReference type="SUPFAM" id="SSF52317">
    <property type="entry name" value="Class I glutamine amidotransferase-like"/>
    <property type="match status" value="1"/>
</dbReference>